<dbReference type="InterPro" id="IPR039298">
    <property type="entry name" value="ACOT13"/>
</dbReference>
<dbReference type="Gene3D" id="3.10.129.10">
    <property type="entry name" value="Hotdog Thioesterase"/>
    <property type="match status" value="1"/>
</dbReference>
<dbReference type="AlphaFoldDB" id="A0A2A4JN21"/>
<name>A0A2A4JN21_HELVI</name>
<dbReference type="PANTHER" id="PTHR21660:SF1">
    <property type="entry name" value="ACYL-COENZYME A THIOESTERASE 13"/>
    <property type="match status" value="1"/>
</dbReference>
<proteinExistence type="inferred from homology"/>
<dbReference type="Pfam" id="PF03061">
    <property type="entry name" value="4HBT"/>
    <property type="match status" value="1"/>
</dbReference>
<dbReference type="NCBIfam" id="TIGR00369">
    <property type="entry name" value="unchar_dom_1"/>
    <property type="match status" value="1"/>
</dbReference>
<dbReference type="PANTHER" id="PTHR21660">
    <property type="entry name" value="THIOESTERASE SUPERFAMILY MEMBER-RELATED"/>
    <property type="match status" value="1"/>
</dbReference>
<dbReference type="CDD" id="cd03443">
    <property type="entry name" value="PaaI_thioesterase"/>
    <property type="match status" value="1"/>
</dbReference>
<feature type="domain" description="Thioesterase" evidence="3">
    <location>
        <begin position="56"/>
        <end position="119"/>
    </location>
</feature>
<dbReference type="STRING" id="7102.A0A2A4JN21"/>
<sequence>MAASGRASRLLKAMDRLASKTTFDHGTVLSKLKLQSSANGTFQGTFTVDQTMCNMGGSLHGGYIASVIDVLSFYTQLSNTDSRLSWTTSMNVNYVGAAFDGENVKVETKTLKVGSTSIVETYFHNEKGNLLAKGTTSFLSGPDKYQKLIKVLLDFDVNEN</sequence>
<dbReference type="GO" id="GO:0047617">
    <property type="term" value="F:fatty acyl-CoA hydrolase activity"/>
    <property type="evidence" value="ECO:0007669"/>
    <property type="project" value="InterPro"/>
</dbReference>
<dbReference type="SUPFAM" id="SSF54637">
    <property type="entry name" value="Thioesterase/thiol ester dehydrase-isomerase"/>
    <property type="match status" value="1"/>
</dbReference>
<comment type="caution">
    <text evidence="4">The sequence shown here is derived from an EMBL/GenBank/DDBJ whole genome shotgun (WGS) entry which is preliminary data.</text>
</comment>
<evidence type="ECO:0000256" key="2">
    <source>
        <dbReference type="ARBA" id="ARBA00022801"/>
    </source>
</evidence>
<keyword evidence="2" id="KW-0378">Hydrolase</keyword>
<organism evidence="4">
    <name type="scientific">Heliothis virescens</name>
    <name type="common">Tobacco budworm moth</name>
    <dbReference type="NCBI Taxonomy" id="7102"/>
    <lineage>
        <taxon>Eukaryota</taxon>
        <taxon>Metazoa</taxon>
        <taxon>Ecdysozoa</taxon>
        <taxon>Arthropoda</taxon>
        <taxon>Hexapoda</taxon>
        <taxon>Insecta</taxon>
        <taxon>Pterygota</taxon>
        <taxon>Neoptera</taxon>
        <taxon>Endopterygota</taxon>
        <taxon>Lepidoptera</taxon>
        <taxon>Glossata</taxon>
        <taxon>Ditrysia</taxon>
        <taxon>Noctuoidea</taxon>
        <taxon>Noctuidae</taxon>
        <taxon>Heliothinae</taxon>
        <taxon>Heliothis</taxon>
    </lineage>
</organism>
<dbReference type="EMBL" id="NWSH01001065">
    <property type="protein sequence ID" value="PCG72833.1"/>
    <property type="molecule type" value="Genomic_DNA"/>
</dbReference>
<dbReference type="InterPro" id="IPR029069">
    <property type="entry name" value="HotDog_dom_sf"/>
</dbReference>
<protein>
    <recommendedName>
        <fullName evidence="3">Thioesterase domain-containing protein</fullName>
    </recommendedName>
</protein>
<comment type="similarity">
    <text evidence="1">Belongs to the thioesterase PaaI family.</text>
</comment>
<reference evidence="4" key="1">
    <citation type="submission" date="2017-09" db="EMBL/GenBank/DDBJ databases">
        <title>Contemporary evolution of a Lepidopteran species, Heliothis virescens, in response to modern agricultural practices.</title>
        <authorList>
            <person name="Fritz M.L."/>
            <person name="Deyonke A.M."/>
            <person name="Papanicolaou A."/>
            <person name="Micinski S."/>
            <person name="Westbrook J."/>
            <person name="Gould F."/>
        </authorList>
    </citation>
    <scope>NUCLEOTIDE SEQUENCE [LARGE SCALE GENOMIC DNA]</scope>
    <source>
        <strain evidence="4">HvINT-</strain>
        <tissue evidence="4">Whole body</tissue>
    </source>
</reference>
<evidence type="ECO:0000256" key="1">
    <source>
        <dbReference type="ARBA" id="ARBA00008324"/>
    </source>
</evidence>
<accession>A0A2A4JN21</accession>
<evidence type="ECO:0000313" key="4">
    <source>
        <dbReference type="EMBL" id="PCG72833.1"/>
    </source>
</evidence>
<dbReference type="InterPro" id="IPR003736">
    <property type="entry name" value="PAAI_dom"/>
</dbReference>
<evidence type="ECO:0000259" key="3">
    <source>
        <dbReference type="Pfam" id="PF03061"/>
    </source>
</evidence>
<gene>
    <name evidence="4" type="ORF">B5V51_434</name>
</gene>
<dbReference type="InterPro" id="IPR006683">
    <property type="entry name" value="Thioestr_dom"/>
</dbReference>